<comment type="similarity">
    <text evidence="1">Belongs to the sulfur carrier protein TusA family.</text>
</comment>
<gene>
    <name evidence="3" type="ORF">MNBD_NITROSPINAE02-234</name>
</gene>
<dbReference type="SUPFAM" id="SSF64307">
    <property type="entry name" value="SirA-like"/>
    <property type="match status" value="1"/>
</dbReference>
<evidence type="ECO:0000259" key="2">
    <source>
        <dbReference type="PROSITE" id="PS01148"/>
    </source>
</evidence>
<sequence>MGIEPDEEIDIRGDVCPYTFVKSKLKLETMEVGQVLRIVTDHKPATVNVPKSMENEGHLILEHPHKINDTDWEFIVKKN</sequence>
<dbReference type="CDD" id="cd00291">
    <property type="entry name" value="SirA_YedF_YeeD"/>
    <property type="match status" value="1"/>
</dbReference>
<organism evidence="3">
    <name type="scientific">hydrothermal vent metagenome</name>
    <dbReference type="NCBI Taxonomy" id="652676"/>
    <lineage>
        <taxon>unclassified sequences</taxon>
        <taxon>metagenomes</taxon>
        <taxon>ecological metagenomes</taxon>
    </lineage>
</organism>
<dbReference type="EMBL" id="UOGE01000097">
    <property type="protein sequence ID" value="VAX24827.1"/>
    <property type="molecule type" value="Genomic_DNA"/>
</dbReference>
<dbReference type="PANTHER" id="PTHR33279">
    <property type="entry name" value="SULFUR CARRIER PROTEIN YEDF-RELATED"/>
    <property type="match status" value="1"/>
</dbReference>
<dbReference type="Pfam" id="PF01206">
    <property type="entry name" value="TusA"/>
    <property type="match status" value="1"/>
</dbReference>
<dbReference type="InterPro" id="IPR036868">
    <property type="entry name" value="TusA-like_sf"/>
</dbReference>
<name>A0A3B1D7W9_9ZZZZ</name>
<dbReference type="Gene3D" id="3.30.110.40">
    <property type="entry name" value="TusA-like domain"/>
    <property type="match status" value="1"/>
</dbReference>
<evidence type="ECO:0000256" key="1">
    <source>
        <dbReference type="ARBA" id="ARBA00008984"/>
    </source>
</evidence>
<protein>
    <recommendedName>
        <fullName evidence="2">UPF0033 domain-containing protein</fullName>
    </recommendedName>
</protein>
<reference evidence="3" key="1">
    <citation type="submission" date="2018-06" db="EMBL/GenBank/DDBJ databases">
        <authorList>
            <person name="Zhirakovskaya E."/>
        </authorList>
    </citation>
    <scope>NUCLEOTIDE SEQUENCE</scope>
</reference>
<dbReference type="AlphaFoldDB" id="A0A3B1D7W9"/>
<evidence type="ECO:0000313" key="3">
    <source>
        <dbReference type="EMBL" id="VAX24827.1"/>
    </source>
</evidence>
<dbReference type="PROSITE" id="PS01148">
    <property type="entry name" value="UPF0033"/>
    <property type="match status" value="1"/>
</dbReference>
<proteinExistence type="inferred from homology"/>
<dbReference type="PANTHER" id="PTHR33279:SF6">
    <property type="entry name" value="SULFUR CARRIER PROTEIN YEDF-RELATED"/>
    <property type="match status" value="1"/>
</dbReference>
<dbReference type="InterPro" id="IPR001455">
    <property type="entry name" value="TusA-like"/>
</dbReference>
<accession>A0A3B1D7W9</accession>
<feature type="domain" description="UPF0033" evidence="2">
    <location>
        <begin position="9"/>
        <end position="33"/>
    </location>
</feature>